<evidence type="ECO:0000256" key="2">
    <source>
        <dbReference type="ARBA" id="ARBA00004370"/>
    </source>
</evidence>
<reference evidence="17" key="2">
    <citation type="submission" date="2015-01" db="EMBL/GenBank/DDBJ databases">
        <title>Evolutionary Origins and Diversification of the Mycorrhizal Mutualists.</title>
        <authorList>
            <consortium name="DOE Joint Genome Institute"/>
            <consortium name="Mycorrhizal Genomics Consortium"/>
            <person name="Kohler A."/>
            <person name="Kuo A."/>
            <person name="Nagy L.G."/>
            <person name="Floudas D."/>
            <person name="Copeland A."/>
            <person name="Barry K.W."/>
            <person name="Cichocki N."/>
            <person name="Veneault-Fourrey C."/>
            <person name="LaButti K."/>
            <person name="Lindquist E.A."/>
            <person name="Lipzen A."/>
            <person name="Lundell T."/>
            <person name="Morin E."/>
            <person name="Murat C."/>
            <person name="Riley R."/>
            <person name="Ohm R."/>
            <person name="Sun H."/>
            <person name="Tunlid A."/>
            <person name="Henrissat B."/>
            <person name="Grigoriev I.V."/>
            <person name="Hibbett D.S."/>
            <person name="Martin F."/>
        </authorList>
    </citation>
    <scope>NUCLEOTIDE SEQUENCE [LARGE SCALE GENOMIC DNA]</scope>
    <source>
        <strain evidence="17">F 1598</strain>
    </source>
</reference>
<evidence type="ECO:0000256" key="4">
    <source>
        <dbReference type="ARBA" id="ARBA00010617"/>
    </source>
</evidence>
<dbReference type="GO" id="GO:0005506">
    <property type="term" value="F:iron ion binding"/>
    <property type="evidence" value="ECO:0007669"/>
    <property type="project" value="InterPro"/>
</dbReference>
<evidence type="ECO:0000313" key="17">
    <source>
        <dbReference type="Proteomes" id="UP000054166"/>
    </source>
</evidence>
<dbReference type="PRINTS" id="PR00463">
    <property type="entry name" value="EP450I"/>
</dbReference>
<keyword evidence="7 13" id="KW-0479">Metal-binding</keyword>
<dbReference type="GO" id="GO:0016020">
    <property type="term" value="C:membrane"/>
    <property type="evidence" value="ECO:0007669"/>
    <property type="project" value="UniProtKB-SubCell"/>
</dbReference>
<dbReference type="STRING" id="765440.A0A0C3B8I3"/>
<dbReference type="Pfam" id="PF00067">
    <property type="entry name" value="p450"/>
    <property type="match status" value="1"/>
</dbReference>
<evidence type="ECO:0000256" key="10">
    <source>
        <dbReference type="ARBA" id="ARBA00023004"/>
    </source>
</evidence>
<dbReference type="InterPro" id="IPR002401">
    <property type="entry name" value="Cyt_P450_E_grp-I"/>
</dbReference>
<evidence type="ECO:0008006" key="18">
    <source>
        <dbReference type="Google" id="ProtNLM"/>
    </source>
</evidence>
<dbReference type="GO" id="GO:0004497">
    <property type="term" value="F:monooxygenase activity"/>
    <property type="evidence" value="ECO:0007669"/>
    <property type="project" value="UniProtKB-KW"/>
</dbReference>
<keyword evidence="10 13" id="KW-0408">Iron</keyword>
<dbReference type="Proteomes" id="UP000054166">
    <property type="component" value="Unassembled WGS sequence"/>
</dbReference>
<evidence type="ECO:0000256" key="7">
    <source>
        <dbReference type="ARBA" id="ARBA00022723"/>
    </source>
</evidence>
<dbReference type="GO" id="GO:0020037">
    <property type="term" value="F:heme binding"/>
    <property type="evidence" value="ECO:0007669"/>
    <property type="project" value="InterPro"/>
</dbReference>
<evidence type="ECO:0000256" key="3">
    <source>
        <dbReference type="ARBA" id="ARBA00004721"/>
    </source>
</evidence>
<keyword evidence="11 14" id="KW-0503">Monooxygenase</keyword>
<dbReference type="PANTHER" id="PTHR24305:SF166">
    <property type="entry name" value="CYTOCHROME P450 12A4, MITOCHONDRIAL-RELATED"/>
    <property type="match status" value="1"/>
</dbReference>
<comment type="cofactor">
    <cofactor evidence="1 13">
        <name>heme</name>
        <dbReference type="ChEBI" id="CHEBI:30413"/>
    </cofactor>
</comment>
<evidence type="ECO:0000256" key="11">
    <source>
        <dbReference type="ARBA" id="ARBA00023033"/>
    </source>
</evidence>
<evidence type="ECO:0000256" key="6">
    <source>
        <dbReference type="ARBA" id="ARBA00022692"/>
    </source>
</evidence>
<evidence type="ECO:0000313" key="16">
    <source>
        <dbReference type="EMBL" id="KIM82588.1"/>
    </source>
</evidence>
<proteinExistence type="inferred from homology"/>
<feature type="transmembrane region" description="Helical" evidence="15">
    <location>
        <begin position="6"/>
        <end position="24"/>
    </location>
</feature>
<dbReference type="InterPro" id="IPR017972">
    <property type="entry name" value="Cyt_P450_CS"/>
</dbReference>
<dbReference type="Gene3D" id="1.10.630.10">
    <property type="entry name" value="Cytochrome P450"/>
    <property type="match status" value="1"/>
</dbReference>
<dbReference type="PANTHER" id="PTHR24305">
    <property type="entry name" value="CYTOCHROME P450"/>
    <property type="match status" value="1"/>
</dbReference>
<feature type="binding site" description="axial binding residue" evidence="13">
    <location>
        <position position="473"/>
    </location>
    <ligand>
        <name>heme</name>
        <dbReference type="ChEBI" id="CHEBI:30413"/>
    </ligand>
    <ligandPart>
        <name>Fe</name>
        <dbReference type="ChEBI" id="CHEBI:18248"/>
    </ligandPart>
</feature>
<reference evidence="16 17" key="1">
    <citation type="submission" date="2014-04" db="EMBL/GenBank/DDBJ databases">
        <authorList>
            <consortium name="DOE Joint Genome Institute"/>
            <person name="Kuo A."/>
            <person name="Tarkka M."/>
            <person name="Buscot F."/>
            <person name="Kohler A."/>
            <person name="Nagy L.G."/>
            <person name="Floudas D."/>
            <person name="Copeland A."/>
            <person name="Barry K.W."/>
            <person name="Cichocki N."/>
            <person name="Veneault-Fourrey C."/>
            <person name="LaButti K."/>
            <person name="Lindquist E.A."/>
            <person name="Lipzen A."/>
            <person name="Lundell T."/>
            <person name="Morin E."/>
            <person name="Murat C."/>
            <person name="Sun H."/>
            <person name="Tunlid A."/>
            <person name="Henrissat B."/>
            <person name="Grigoriev I.V."/>
            <person name="Hibbett D.S."/>
            <person name="Martin F."/>
            <person name="Nordberg H.P."/>
            <person name="Cantor M.N."/>
            <person name="Hua S.X."/>
        </authorList>
    </citation>
    <scope>NUCLEOTIDE SEQUENCE [LARGE SCALE GENOMIC DNA]</scope>
    <source>
        <strain evidence="16 17">F 1598</strain>
    </source>
</reference>
<evidence type="ECO:0000256" key="8">
    <source>
        <dbReference type="ARBA" id="ARBA00022989"/>
    </source>
</evidence>
<evidence type="ECO:0000256" key="1">
    <source>
        <dbReference type="ARBA" id="ARBA00001971"/>
    </source>
</evidence>
<dbReference type="InterPro" id="IPR001128">
    <property type="entry name" value="Cyt_P450"/>
</dbReference>
<dbReference type="OrthoDB" id="1470350at2759"/>
<evidence type="ECO:0000256" key="12">
    <source>
        <dbReference type="ARBA" id="ARBA00023136"/>
    </source>
</evidence>
<dbReference type="GO" id="GO:0016705">
    <property type="term" value="F:oxidoreductase activity, acting on paired donors, with incorporation or reduction of molecular oxygen"/>
    <property type="evidence" value="ECO:0007669"/>
    <property type="project" value="InterPro"/>
</dbReference>
<dbReference type="InterPro" id="IPR050121">
    <property type="entry name" value="Cytochrome_P450_monoxygenase"/>
</dbReference>
<evidence type="ECO:0000256" key="15">
    <source>
        <dbReference type="SAM" id="Phobius"/>
    </source>
</evidence>
<keyword evidence="9 14" id="KW-0560">Oxidoreductase</keyword>
<comment type="similarity">
    <text evidence="4 14">Belongs to the cytochrome P450 family.</text>
</comment>
<dbReference type="CDD" id="cd11069">
    <property type="entry name" value="CYP_FUM15-like"/>
    <property type="match status" value="1"/>
</dbReference>
<dbReference type="AlphaFoldDB" id="A0A0C3B8I3"/>
<evidence type="ECO:0000256" key="14">
    <source>
        <dbReference type="RuleBase" id="RU000461"/>
    </source>
</evidence>
<keyword evidence="6 15" id="KW-0812">Transmembrane</keyword>
<dbReference type="InParanoid" id="A0A0C3B8I3"/>
<comment type="subcellular location">
    <subcellularLocation>
        <location evidence="2">Membrane</location>
    </subcellularLocation>
</comment>
<dbReference type="PROSITE" id="PS00086">
    <property type="entry name" value="CYTOCHROME_P450"/>
    <property type="match status" value="1"/>
</dbReference>
<gene>
    <name evidence="16" type="ORF">PILCRDRAFT_467407</name>
</gene>
<keyword evidence="5 13" id="KW-0349">Heme</keyword>
<organism evidence="16 17">
    <name type="scientific">Piloderma croceum (strain F 1598)</name>
    <dbReference type="NCBI Taxonomy" id="765440"/>
    <lineage>
        <taxon>Eukaryota</taxon>
        <taxon>Fungi</taxon>
        <taxon>Dikarya</taxon>
        <taxon>Basidiomycota</taxon>
        <taxon>Agaricomycotina</taxon>
        <taxon>Agaricomycetes</taxon>
        <taxon>Agaricomycetidae</taxon>
        <taxon>Atheliales</taxon>
        <taxon>Atheliaceae</taxon>
        <taxon>Piloderma</taxon>
    </lineage>
</organism>
<evidence type="ECO:0000256" key="5">
    <source>
        <dbReference type="ARBA" id="ARBA00022617"/>
    </source>
</evidence>
<accession>A0A0C3B8I3</accession>
<dbReference type="EMBL" id="KN832994">
    <property type="protein sequence ID" value="KIM82588.1"/>
    <property type="molecule type" value="Genomic_DNA"/>
</dbReference>
<dbReference type="HOGENOM" id="CLU_001570_5_11_1"/>
<sequence length="537" mass="59687">MQLSQLASHLFLSAGATLVIWIVFKAAARIIRSFKSPLRNIRGPNSSHWFYGNYMEITRTNQGVIEQWVQKYGSTLKFNGFANAPFLCTMDSRALNHIFSHPYDYHRPEIARSRLAPILGKGLLLAEDDPHKQQRKIMNPAFGPIQVRTLTEIFTEKATQLRNILMDISIANESAPIDALSWLSKATLDIIGLAGFNYKFNALNSDAKPDELNEAFATLFGPERNEGIFPILQAWVPALRIIPTAQKKQAALAQKTMHRIGRGLLNDSKAAAASAEKDTTGHRDLLSLLVRVNIAVDLPENQKLSDADVLAQIGTFIVAGHETTSTATAWALFSLTQSPEVQNKLREELLQISTESPTMEDLMGLPYLDAVVRETLRLHSPVASLAKVAMKDDLIPLDIPFIDIKGNTQRAIRINKGDSVFIPVRAVNRSKSVWGEDAAEFRPERWESIPEAAHHVPGVWGNQLSFSAGPRACIGYRFSLVEMKALLFALVRAFEFELAVPAKDIAPSSTSIVQRPHVLTELEKGSQLPVFIKPYIR</sequence>
<name>A0A0C3B8I3_PILCF</name>
<keyword evidence="8 15" id="KW-1133">Transmembrane helix</keyword>
<evidence type="ECO:0000256" key="9">
    <source>
        <dbReference type="ARBA" id="ARBA00023002"/>
    </source>
</evidence>
<evidence type="ECO:0000256" key="13">
    <source>
        <dbReference type="PIRSR" id="PIRSR602401-1"/>
    </source>
</evidence>
<dbReference type="SUPFAM" id="SSF48264">
    <property type="entry name" value="Cytochrome P450"/>
    <property type="match status" value="1"/>
</dbReference>
<protein>
    <recommendedName>
        <fullName evidence="18">Cytochrome P450</fullName>
    </recommendedName>
</protein>
<dbReference type="InterPro" id="IPR036396">
    <property type="entry name" value="Cyt_P450_sf"/>
</dbReference>
<keyword evidence="12 15" id="KW-0472">Membrane</keyword>
<comment type="pathway">
    <text evidence="3">Secondary metabolite biosynthesis; terpenoid biosynthesis.</text>
</comment>
<keyword evidence="17" id="KW-1185">Reference proteome</keyword>
<dbReference type="PRINTS" id="PR00385">
    <property type="entry name" value="P450"/>
</dbReference>